<reference evidence="1 2" key="1">
    <citation type="submission" date="2016-03" db="EMBL/GenBank/DDBJ databases">
        <title>Comparative genomics of Pseudogymnoascus destructans, the fungus causing white-nose syndrome of bats.</title>
        <authorList>
            <person name="Palmer J.M."/>
            <person name="Drees K.P."/>
            <person name="Foster J.T."/>
            <person name="Lindner D.L."/>
        </authorList>
    </citation>
    <scope>NUCLEOTIDE SEQUENCE [LARGE SCALE GENOMIC DNA]</scope>
    <source>
        <strain evidence="1 2">UAMH 10579</strain>
    </source>
</reference>
<dbReference type="OrthoDB" id="3515175at2759"/>
<keyword evidence="2" id="KW-1185">Reference proteome</keyword>
<accession>A0A1B8GR06</accession>
<dbReference type="AlphaFoldDB" id="A0A1B8GR06"/>
<dbReference type="RefSeq" id="XP_018131998.1">
    <property type="nucleotide sequence ID" value="XM_018272612.2"/>
</dbReference>
<proteinExistence type="predicted"/>
<evidence type="ECO:0000313" key="1">
    <source>
        <dbReference type="EMBL" id="OBT98265.1"/>
    </source>
</evidence>
<gene>
    <name evidence="1" type="ORF">VE01_03114</name>
</gene>
<sequence length="742" mass="83576">MSRTPFKPYWRPVGGPILGDPTEPYSWAFFAVAQIGGRHRPVAVVSSLVDNSNEDETVLRGYPLTAACHRVITIFSDQANHRAIRAELTLASGYYVRDGNREYSPELVELPDFNRRDFNPSGRRRSWYHTSVREFPFISACLLQGVAFDTEQELARPAFPEPLGTVYRDTSIEWGMVVIDITNLDAISYGIVGFRVGPMTFIGSRNHENHPPDYDGIGFHFVRGTLRVMDEVRPRRAMSATEYMTEFDHTSSTTNNIDRLIAKVPLINVSAMDLVWPPSIEEDIEMLLGILLDANKSVLDQYQATTNLIQRVLELKEPDISILKQVRTMPHFQEIFSRALLQDPARLLTMHSSNRLITMAFLDGEHLSLEQLSNLPVEAISAILSAPNMAKVTSISICIDRVQGKPAQLAHALSQVERLRKLYFLQSPIRDSDALSEQLFVELATYPQILQRTTVMFAGAYSAAQRMRSWLPSSPTANGVQVAPLDIFPVQQILVLDQMYETKDRIYVHLGDALLKPERFAAGFLIYIQSLLTSTDEYTIQPLNLFSFSSAPSFLNDDPETAAEISPILAESFSVPESMPQGKNSNNPYRRRWAQMRDLDPKGWTVIVSLETHSSSRALRAPYACHCIRYAFIRALQQPIVVNQPRLISPGPKELEAVGLKDFLDAMGAEVAHDVIDRRIQQVGERIARKPYEGPLFLKDRISVLPQDDAAEILLGFLEDTVEVRNILSAAMEEDSEDERRA</sequence>
<dbReference type="GeneID" id="28836500"/>
<dbReference type="Proteomes" id="UP000091956">
    <property type="component" value="Unassembled WGS sequence"/>
</dbReference>
<dbReference type="EMBL" id="KV460217">
    <property type="protein sequence ID" value="OBT98265.1"/>
    <property type="molecule type" value="Genomic_DNA"/>
</dbReference>
<protein>
    <submittedName>
        <fullName evidence="1">Uncharacterized protein</fullName>
    </submittedName>
</protein>
<name>A0A1B8GR06_9PEZI</name>
<reference evidence="2" key="2">
    <citation type="journal article" date="2018" name="Nat. Commun.">
        <title>Extreme sensitivity to ultraviolet light in the fungal pathogen causing white-nose syndrome of bats.</title>
        <authorList>
            <person name="Palmer J.M."/>
            <person name="Drees K.P."/>
            <person name="Foster J.T."/>
            <person name="Lindner D.L."/>
        </authorList>
    </citation>
    <scope>NUCLEOTIDE SEQUENCE [LARGE SCALE GENOMIC DNA]</scope>
    <source>
        <strain evidence="2">UAMH 10579</strain>
    </source>
</reference>
<dbReference type="STRING" id="342668.A0A1B8GR06"/>
<organism evidence="1 2">
    <name type="scientific">Pseudogymnoascus verrucosus</name>
    <dbReference type="NCBI Taxonomy" id="342668"/>
    <lineage>
        <taxon>Eukaryota</taxon>
        <taxon>Fungi</taxon>
        <taxon>Dikarya</taxon>
        <taxon>Ascomycota</taxon>
        <taxon>Pezizomycotina</taxon>
        <taxon>Leotiomycetes</taxon>
        <taxon>Thelebolales</taxon>
        <taxon>Thelebolaceae</taxon>
        <taxon>Pseudogymnoascus</taxon>
    </lineage>
</organism>
<evidence type="ECO:0000313" key="2">
    <source>
        <dbReference type="Proteomes" id="UP000091956"/>
    </source>
</evidence>